<dbReference type="HOGENOM" id="CLU_098606_0_0_9"/>
<dbReference type="EMBL" id="AWWK01000094">
    <property type="protein sequence ID" value="ETY72609.1"/>
    <property type="molecule type" value="Genomic_DNA"/>
</dbReference>
<evidence type="ECO:0000256" key="1">
    <source>
        <dbReference type="SAM" id="Phobius"/>
    </source>
</evidence>
<comment type="caution">
    <text evidence="2">The sequence shown here is derived from an EMBL/GenBank/DDBJ whole genome shotgun (WGS) entry which is preliminary data.</text>
</comment>
<keyword evidence="1" id="KW-0472">Membrane</keyword>
<accession>W6T458</accession>
<keyword evidence="1" id="KW-1133">Transmembrane helix</keyword>
<dbReference type="PATRIC" id="fig|1400520.3.peg.3320"/>
<feature type="transmembrane region" description="Helical" evidence="1">
    <location>
        <begin position="100"/>
        <end position="120"/>
    </location>
</feature>
<reference evidence="2 3" key="1">
    <citation type="journal article" date="2014" name="Genome Announc.">
        <title>Genome Sequence of Lactobacillus fabifermentans Strain T30PCM01, Isolated from Fermenting Grape Marc.</title>
        <authorList>
            <person name="Treu L."/>
            <person name="Vendramin V."/>
            <person name="Bovo B."/>
            <person name="Giacomini A."/>
            <person name="Corich V."/>
            <person name="Campanaro S."/>
        </authorList>
    </citation>
    <scope>NUCLEOTIDE SEQUENCE [LARGE SCALE GENOMIC DNA]</scope>
    <source>
        <strain evidence="2 3">T30PCM01</strain>
    </source>
</reference>
<evidence type="ECO:0000313" key="3">
    <source>
        <dbReference type="Proteomes" id="UP000019247"/>
    </source>
</evidence>
<dbReference type="RefSeq" id="WP_033614909.1">
    <property type="nucleotide sequence ID" value="NZ_KK036540.1"/>
</dbReference>
<keyword evidence="1" id="KW-0812">Transmembrane</keyword>
<dbReference type="eggNOG" id="ENOG502ZBVS">
    <property type="taxonomic scope" value="Bacteria"/>
</dbReference>
<dbReference type="STRING" id="1400520.LFAB_16880"/>
<gene>
    <name evidence="2" type="ORF">LFAB_16880</name>
</gene>
<sequence length="243" mass="27199">MKLSTIRALIKLKFVLTLKNISAIIGSVLALGFAILFKSTLHAAPFAAPGMNKSFFILQMFFIFNAVMSGIMMTSIPMAQEKEKKTIRVLMTSSVNEFEYLIAATIPPFIIIFLTDLLIVPLSGVSFTVSKWVAYIVISIFTILLSMVIGFIIGVLSRKVSDTSYWVMPVLLPLVLIPQLSHTNAVFSKLSEYLYTGVMVHALNNIYFQKIPYMSMLNISVIMFEFIIAILIFAISFRKRGLS</sequence>
<feature type="transmembrane region" description="Helical" evidence="1">
    <location>
        <begin position="132"/>
        <end position="156"/>
    </location>
</feature>
<feature type="transmembrane region" description="Helical" evidence="1">
    <location>
        <begin position="12"/>
        <end position="36"/>
    </location>
</feature>
<evidence type="ECO:0008006" key="4">
    <source>
        <dbReference type="Google" id="ProtNLM"/>
    </source>
</evidence>
<organism evidence="2 3">
    <name type="scientific">Lactiplantibacillus fabifermentans T30PCM01</name>
    <dbReference type="NCBI Taxonomy" id="1400520"/>
    <lineage>
        <taxon>Bacteria</taxon>
        <taxon>Bacillati</taxon>
        <taxon>Bacillota</taxon>
        <taxon>Bacilli</taxon>
        <taxon>Lactobacillales</taxon>
        <taxon>Lactobacillaceae</taxon>
        <taxon>Lactiplantibacillus</taxon>
    </lineage>
</organism>
<feature type="transmembrane region" description="Helical" evidence="1">
    <location>
        <begin position="56"/>
        <end position="79"/>
    </location>
</feature>
<feature type="transmembrane region" description="Helical" evidence="1">
    <location>
        <begin position="213"/>
        <end position="237"/>
    </location>
</feature>
<dbReference type="Proteomes" id="UP000019247">
    <property type="component" value="Unassembled WGS sequence"/>
</dbReference>
<dbReference type="AlphaFoldDB" id="W6T458"/>
<protein>
    <recommendedName>
        <fullName evidence="4">ABC transporter permease</fullName>
    </recommendedName>
</protein>
<feature type="transmembrane region" description="Helical" evidence="1">
    <location>
        <begin position="163"/>
        <end position="181"/>
    </location>
</feature>
<name>W6T458_9LACO</name>
<evidence type="ECO:0000313" key="2">
    <source>
        <dbReference type="EMBL" id="ETY72609.1"/>
    </source>
</evidence>
<dbReference type="OrthoDB" id="3182222at2"/>
<proteinExistence type="predicted"/>